<dbReference type="Proteomes" id="UP000886857">
    <property type="component" value="Unassembled WGS sequence"/>
</dbReference>
<dbReference type="PANTHER" id="PTHR30570">
    <property type="entry name" value="PERIPLASMIC PHOSPHATE BINDING COMPONENT OF PHOSPHATE ABC TRANSPORTER"/>
    <property type="match status" value="1"/>
</dbReference>
<evidence type="ECO:0000256" key="9">
    <source>
        <dbReference type="SAM" id="SignalP"/>
    </source>
</evidence>
<dbReference type="EMBL" id="DVOE01000010">
    <property type="protein sequence ID" value="HIU98345.1"/>
    <property type="molecule type" value="Genomic_DNA"/>
</dbReference>
<dbReference type="Gene3D" id="3.40.190.10">
    <property type="entry name" value="Periplasmic binding protein-like II"/>
    <property type="match status" value="2"/>
</dbReference>
<evidence type="ECO:0000313" key="12">
    <source>
        <dbReference type="Proteomes" id="UP000886857"/>
    </source>
</evidence>
<evidence type="ECO:0000256" key="1">
    <source>
        <dbReference type="ARBA" id="ARBA00002841"/>
    </source>
</evidence>
<dbReference type="GO" id="GO:0005886">
    <property type="term" value="C:plasma membrane"/>
    <property type="evidence" value="ECO:0007669"/>
    <property type="project" value="UniProtKB-SubCell"/>
</dbReference>
<feature type="signal peptide" evidence="9">
    <location>
        <begin position="1"/>
        <end position="28"/>
    </location>
</feature>
<keyword evidence="7" id="KW-0564">Palmitate</keyword>
<comment type="caution">
    <text evidence="11">The sequence shown here is derived from an EMBL/GenBank/DDBJ whole genome shotgun (WGS) entry which is preliminary data.</text>
</comment>
<comment type="subcellular location">
    <subcellularLocation>
        <location evidence="2">Cell membrane</location>
        <topology evidence="2">Lipid-anchor</topology>
    </subcellularLocation>
</comment>
<feature type="domain" description="PBP" evidence="10">
    <location>
        <begin position="183"/>
        <end position="294"/>
    </location>
</feature>
<evidence type="ECO:0000256" key="3">
    <source>
        <dbReference type="ARBA" id="ARBA00008725"/>
    </source>
</evidence>
<keyword evidence="6 9" id="KW-0732">Signal</keyword>
<evidence type="ECO:0000256" key="6">
    <source>
        <dbReference type="ARBA" id="ARBA00022729"/>
    </source>
</evidence>
<comment type="subunit">
    <text evidence="4">The complex is composed of two ATP-binding proteins (PstB), two transmembrane proteins (PstC and PstA) and a solute-binding protein (PstS).</text>
</comment>
<accession>A0A9D1SW75</accession>
<dbReference type="SUPFAM" id="SSF53850">
    <property type="entry name" value="Periplasmic binding protein-like II"/>
    <property type="match status" value="2"/>
</dbReference>
<keyword evidence="5" id="KW-0592">Phosphate transport</keyword>
<organism evidence="11 12">
    <name type="scientific">Candidatus Limadaptatus stercoripullorum</name>
    <dbReference type="NCBI Taxonomy" id="2840846"/>
    <lineage>
        <taxon>Bacteria</taxon>
        <taxon>Bacillati</taxon>
        <taxon>Bacillota</taxon>
        <taxon>Clostridia</taxon>
        <taxon>Eubacteriales</taxon>
        <taxon>Candidatus Limadaptatus</taxon>
    </lineage>
</organism>
<evidence type="ECO:0000256" key="4">
    <source>
        <dbReference type="ARBA" id="ARBA00011529"/>
    </source>
</evidence>
<comment type="similarity">
    <text evidence="3">Belongs to the PstS family.</text>
</comment>
<keyword evidence="8" id="KW-0449">Lipoprotein</keyword>
<evidence type="ECO:0000259" key="10">
    <source>
        <dbReference type="Pfam" id="PF12849"/>
    </source>
</evidence>
<dbReference type="GO" id="GO:0006817">
    <property type="term" value="P:phosphate ion transport"/>
    <property type="evidence" value="ECO:0007669"/>
    <property type="project" value="UniProtKB-KW"/>
</dbReference>
<reference evidence="11" key="2">
    <citation type="journal article" date="2021" name="PeerJ">
        <title>Extensive microbial diversity within the chicken gut microbiome revealed by metagenomics and culture.</title>
        <authorList>
            <person name="Gilroy R."/>
            <person name="Ravi A."/>
            <person name="Getino M."/>
            <person name="Pursley I."/>
            <person name="Horton D.L."/>
            <person name="Alikhan N.F."/>
            <person name="Baker D."/>
            <person name="Gharbi K."/>
            <person name="Hall N."/>
            <person name="Watson M."/>
            <person name="Adriaenssens E.M."/>
            <person name="Foster-Nyarko E."/>
            <person name="Jarju S."/>
            <person name="Secka A."/>
            <person name="Antonio M."/>
            <person name="Oren A."/>
            <person name="Chaudhuri R.R."/>
            <person name="La Ragione R."/>
            <person name="Hildebrand F."/>
            <person name="Pallen M.J."/>
        </authorList>
    </citation>
    <scope>NUCLEOTIDE SEQUENCE</scope>
    <source>
        <strain evidence="11">10406</strain>
    </source>
</reference>
<dbReference type="Pfam" id="PF12849">
    <property type="entry name" value="PBP_like_2"/>
    <property type="match status" value="2"/>
</dbReference>
<proteinExistence type="inferred from homology"/>
<dbReference type="InterPro" id="IPR050811">
    <property type="entry name" value="Phosphate_ABC_transporter"/>
</dbReference>
<comment type="function">
    <text evidence="1">Part of the ABC transporter complex PstSACB involved in phosphate import.</text>
</comment>
<protein>
    <submittedName>
        <fullName evidence="11">Substrate-binding domain-containing protein</fullName>
    </submittedName>
</protein>
<reference evidence="11" key="1">
    <citation type="submission" date="2020-10" db="EMBL/GenBank/DDBJ databases">
        <authorList>
            <person name="Gilroy R."/>
        </authorList>
    </citation>
    <scope>NUCLEOTIDE SEQUENCE</scope>
    <source>
        <strain evidence="11">10406</strain>
    </source>
</reference>
<dbReference type="AlphaFoldDB" id="A0A9D1SW75"/>
<feature type="chain" id="PRO_5038669549" evidence="9">
    <location>
        <begin position="29"/>
        <end position="296"/>
    </location>
</feature>
<dbReference type="PANTHER" id="PTHR30570:SF1">
    <property type="entry name" value="PHOSPHATE-BINDING PROTEIN PSTS"/>
    <property type="match status" value="1"/>
</dbReference>
<evidence type="ECO:0000256" key="5">
    <source>
        <dbReference type="ARBA" id="ARBA00022592"/>
    </source>
</evidence>
<feature type="domain" description="PBP" evidence="10">
    <location>
        <begin position="36"/>
        <end position="154"/>
    </location>
</feature>
<dbReference type="InterPro" id="IPR024370">
    <property type="entry name" value="PBP_domain"/>
</dbReference>
<evidence type="ECO:0000256" key="8">
    <source>
        <dbReference type="ARBA" id="ARBA00023288"/>
    </source>
</evidence>
<dbReference type="PROSITE" id="PS51257">
    <property type="entry name" value="PROKAR_LIPOPROTEIN"/>
    <property type="match status" value="1"/>
</dbReference>
<keyword evidence="5" id="KW-0813">Transport</keyword>
<sequence length="296" mass="31419">MRNKKMRRLLIAMVCGLLIAAAAITMVACDPKDTDTINVYSREEGSGTRSAFIELTGVEEDDKDRTYDKATILDGTNKVLTAVAGDKRGIGYVSYGSLNDKVKAISVDGVAPSVDAIKSGDYKLSRPFNIAYKQATVNGNALAADFLNFLFSSEAQEVIAEENYITDDAVEHKPYAKSQGIEAAESITVGGSSSVSPLMEKLIATYETLSGVSDKIELMTSDSTSGMNNAISGTYDIGMASREVKDSEIDAGLTAQVIAIDGIAVIVNPENAVSALTGEQIKNIFIGAVTSWKDIA</sequence>
<evidence type="ECO:0000256" key="7">
    <source>
        <dbReference type="ARBA" id="ARBA00023139"/>
    </source>
</evidence>
<evidence type="ECO:0000313" key="11">
    <source>
        <dbReference type="EMBL" id="HIU98345.1"/>
    </source>
</evidence>
<evidence type="ECO:0000256" key="2">
    <source>
        <dbReference type="ARBA" id="ARBA00004193"/>
    </source>
</evidence>
<gene>
    <name evidence="11" type="ORF">IAC73_00700</name>
</gene>
<name>A0A9D1SW75_9FIRM</name>